<reference evidence="2 3" key="1">
    <citation type="submission" date="2019-07" db="EMBL/GenBank/DDBJ databases">
        <title>Whole genome shotgun sequence of Acinetobacter johnsonii NBRC 102197.</title>
        <authorList>
            <person name="Hosoyama A."/>
            <person name="Uohara A."/>
            <person name="Ohji S."/>
            <person name="Ichikawa N."/>
        </authorList>
    </citation>
    <scope>NUCLEOTIDE SEQUENCE [LARGE SCALE GENOMIC DNA]</scope>
    <source>
        <strain evidence="2 3">NBRC 102197</strain>
    </source>
</reference>
<evidence type="ECO:0008006" key="4">
    <source>
        <dbReference type="Google" id="ProtNLM"/>
    </source>
</evidence>
<sequence length="183" mass="20805">MMWFKRLSILVTIVTVAGCQSLPQPAEKKIPEKPTQSDKEQKTPSGVTIHPYDREKIQRQKIVIPEQKSKQQFDDGRQLPAFKSLMQKTQTAYRQGQWSQAQSYAMQAQRLAPQSSETFLYLALIANQQKQPANAESLARRGLSYAQSNAMKKQLWSIILKAGQMQKNQKIIQQAQTAIKSLS</sequence>
<accession>A0AAV3WFZ1</accession>
<dbReference type="Gene3D" id="1.25.40.10">
    <property type="entry name" value="Tetratricopeptide repeat domain"/>
    <property type="match status" value="1"/>
</dbReference>
<proteinExistence type="predicted"/>
<protein>
    <recommendedName>
        <fullName evidence="4">Tetratricopeptide repeat protein</fullName>
    </recommendedName>
</protein>
<feature type="region of interest" description="Disordered" evidence="1">
    <location>
        <begin position="25"/>
        <end position="50"/>
    </location>
</feature>
<dbReference type="Proteomes" id="UP000321274">
    <property type="component" value="Unassembled WGS sequence"/>
</dbReference>
<evidence type="ECO:0000313" key="3">
    <source>
        <dbReference type="Proteomes" id="UP000321274"/>
    </source>
</evidence>
<dbReference type="PROSITE" id="PS51257">
    <property type="entry name" value="PROKAR_LIPOPROTEIN"/>
    <property type="match status" value="1"/>
</dbReference>
<gene>
    <name evidence="2" type="ORF">AJO04nite_17240</name>
</gene>
<dbReference type="SUPFAM" id="SSF48452">
    <property type="entry name" value="TPR-like"/>
    <property type="match status" value="1"/>
</dbReference>
<dbReference type="EMBL" id="BJUJ01000043">
    <property type="protein sequence ID" value="GEK44466.1"/>
    <property type="molecule type" value="Genomic_DNA"/>
</dbReference>
<comment type="caution">
    <text evidence="2">The sequence shown here is derived from an EMBL/GenBank/DDBJ whole genome shotgun (WGS) entry which is preliminary data.</text>
</comment>
<feature type="compositionally biased region" description="Basic and acidic residues" evidence="1">
    <location>
        <begin position="26"/>
        <end position="42"/>
    </location>
</feature>
<evidence type="ECO:0000313" key="2">
    <source>
        <dbReference type="EMBL" id="GEK44466.1"/>
    </source>
</evidence>
<dbReference type="InterPro" id="IPR011990">
    <property type="entry name" value="TPR-like_helical_dom_sf"/>
</dbReference>
<dbReference type="AlphaFoldDB" id="A0AAV3WFZ1"/>
<name>A0AAV3WFZ1_ACIJO</name>
<organism evidence="2 3">
    <name type="scientific">Acinetobacter johnsonii</name>
    <dbReference type="NCBI Taxonomy" id="40214"/>
    <lineage>
        <taxon>Bacteria</taxon>
        <taxon>Pseudomonadati</taxon>
        <taxon>Pseudomonadota</taxon>
        <taxon>Gammaproteobacteria</taxon>
        <taxon>Moraxellales</taxon>
        <taxon>Moraxellaceae</taxon>
        <taxon>Acinetobacter</taxon>
    </lineage>
</organism>
<evidence type="ECO:0000256" key="1">
    <source>
        <dbReference type="SAM" id="MobiDB-lite"/>
    </source>
</evidence>